<evidence type="ECO:0000313" key="3">
    <source>
        <dbReference type="Proteomes" id="UP000031036"/>
    </source>
</evidence>
<feature type="compositionally biased region" description="Polar residues" evidence="1">
    <location>
        <begin position="12"/>
        <end position="23"/>
    </location>
</feature>
<evidence type="ECO:0000256" key="1">
    <source>
        <dbReference type="SAM" id="MobiDB-lite"/>
    </source>
</evidence>
<feature type="region of interest" description="Disordered" evidence="1">
    <location>
        <begin position="1"/>
        <end position="23"/>
    </location>
</feature>
<protein>
    <submittedName>
        <fullName evidence="2">Uncharacterized protein</fullName>
    </submittedName>
</protein>
<accession>A0A0B2UVU5</accession>
<evidence type="ECO:0000313" key="2">
    <source>
        <dbReference type="EMBL" id="KHN72975.1"/>
    </source>
</evidence>
<keyword evidence="3" id="KW-1185">Reference proteome</keyword>
<proteinExistence type="predicted"/>
<reference evidence="2 3" key="1">
    <citation type="submission" date="2014-11" db="EMBL/GenBank/DDBJ databases">
        <title>Genetic blueprint of the zoonotic pathogen Toxocara canis.</title>
        <authorList>
            <person name="Zhu X.-Q."/>
            <person name="Korhonen P.K."/>
            <person name="Cai H."/>
            <person name="Young N.D."/>
            <person name="Nejsum P."/>
            <person name="von Samson-Himmelstjerna G."/>
            <person name="Boag P.R."/>
            <person name="Tan P."/>
            <person name="Li Q."/>
            <person name="Min J."/>
            <person name="Yang Y."/>
            <person name="Wang X."/>
            <person name="Fang X."/>
            <person name="Hall R.S."/>
            <person name="Hofmann A."/>
            <person name="Sternberg P.W."/>
            <person name="Jex A.R."/>
            <person name="Gasser R.B."/>
        </authorList>
    </citation>
    <scope>NUCLEOTIDE SEQUENCE [LARGE SCALE GENOMIC DNA]</scope>
    <source>
        <strain evidence="2">PN_DK_2014</strain>
    </source>
</reference>
<feature type="compositionally biased region" description="Basic and acidic residues" evidence="1">
    <location>
        <begin position="1"/>
        <end position="10"/>
    </location>
</feature>
<dbReference type="EMBL" id="JPKZ01003183">
    <property type="protein sequence ID" value="KHN72975.1"/>
    <property type="molecule type" value="Genomic_DNA"/>
</dbReference>
<sequence length="113" mass="12114">MRSSLSERHIVSPTSASVTSTDTCSSDIPSEITKGTIAENRLVGGLGRLLTNSVMLAPMKKSRRSLSQAFADQSLYPFGANLTHFTSTLLAVAAFLPAHPLSAFALKLFFIEL</sequence>
<comment type="caution">
    <text evidence="2">The sequence shown here is derived from an EMBL/GenBank/DDBJ whole genome shotgun (WGS) entry which is preliminary data.</text>
</comment>
<dbReference type="Proteomes" id="UP000031036">
    <property type="component" value="Unassembled WGS sequence"/>
</dbReference>
<name>A0A0B2UVU5_TOXCA</name>
<gene>
    <name evidence="2" type="ORF">Tcan_10604</name>
</gene>
<dbReference type="AlphaFoldDB" id="A0A0B2UVU5"/>
<organism evidence="2 3">
    <name type="scientific">Toxocara canis</name>
    <name type="common">Canine roundworm</name>
    <dbReference type="NCBI Taxonomy" id="6265"/>
    <lineage>
        <taxon>Eukaryota</taxon>
        <taxon>Metazoa</taxon>
        <taxon>Ecdysozoa</taxon>
        <taxon>Nematoda</taxon>
        <taxon>Chromadorea</taxon>
        <taxon>Rhabditida</taxon>
        <taxon>Spirurina</taxon>
        <taxon>Ascaridomorpha</taxon>
        <taxon>Ascaridoidea</taxon>
        <taxon>Toxocaridae</taxon>
        <taxon>Toxocara</taxon>
    </lineage>
</organism>